<dbReference type="NCBIfam" id="TIGR03696">
    <property type="entry name" value="Rhs_assc_core"/>
    <property type="match status" value="1"/>
</dbReference>
<organism evidence="1 2">
    <name type="scientific">Marilutibacter maris</name>
    <dbReference type="NCBI Taxonomy" id="1605891"/>
    <lineage>
        <taxon>Bacteria</taxon>
        <taxon>Pseudomonadati</taxon>
        <taxon>Pseudomonadota</taxon>
        <taxon>Gammaproteobacteria</taxon>
        <taxon>Lysobacterales</taxon>
        <taxon>Lysobacteraceae</taxon>
        <taxon>Marilutibacter</taxon>
    </lineage>
</organism>
<reference evidence="1 2" key="1">
    <citation type="submission" date="2019-10" db="EMBL/GenBank/DDBJ databases">
        <title>Lysobacter alkalisoli sp. nov., isolated from saline-alkaline soil.</title>
        <authorList>
            <person name="Sun J.-Q."/>
        </authorList>
    </citation>
    <scope>NUCLEOTIDE SEQUENCE [LARGE SCALE GENOMIC DNA]</scope>
    <source>
        <strain evidence="1 2">KCTC 42381</strain>
    </source>
</reference>
<gene>
    <name evidence="1" type="ORF">FKV24_003090</name>
</gene>
<dbReference type="InterPro" id="IPR050708">
    <property type="entry name" value="T6SS_VgrG/RHS"/>
</dbReference>
<feature type="non-terminal residue" evidence="1">
    <location>
        <position position="1"/>
    </location>
</feature>
<sequence length="247" mass="27407">HVFDAATGLVYAQQRYYDDDIGRFLSADPVTPYGSPVGQFNRYRYANNNPYRFYDPDGRCTGSRIEDDEGRCRGSGEFTTTNATALVPKKITSDMVESVGPDEATEEQVDQVVEDVNDVGKVAKAAGDSRAIRAFNKIEGVKLDSSDWDSGTWAGGEVAPTAVAFVMFNARAGRGEISINSARYFRLGGYYRVFRLMHEVLHLDSVFDVQKIQQLAAGCVAWSCQYERDVEIYARSVMNAGWAGRDE</sequence>
<name>A0A508B090_9GAMM</name>
<protein>
    <submittedName>
        <fullName evidence="1">Uncharacterized protein</fullName>
    </submittedName>
</protein>
<dbReference type="EMBL" id="VICD02000037">
    <property type="protein sequence ID" value="KAB8198238.1"/>
    <property type="molecule type" value="Genomic_DNA"/>
</dbReference>
<proteinExistence type="predicted"/>
<dbReference type="RefSeq" id="WP_141481184.1">
    <property type="nucleotide sequence ID" value="NZ_VICD02000037.1"/>
</dbReference>
<evidence type="ECO:0000313" key="1">
    <source>
        <dbReference type="EMBL" id="KAB8198238.1"/>
    </source>
</evidence>
<evidence type="ECO:0000313" key="2">
    <source>
        <dbReference type="Proteomes" id="UP000320431"/>
    </source>
</evidence>
<accession>A0A508B090</accession>
<dbReference type="PANTHER" id="PTHR32305">
    <property type="match status" value="1"/>
</dbReference>
<dbReference type="PANTHER" id="PTHR32305:SF15">
    <property type="entry name" value="PROTEIN RHSA-RELATED"/>
    <property type="match status" value="1"/>
</dbReference>
<dbReference type="Proteomes" id="UP000320431">
    <property type="component" value="Unassembled WGS sequence"/>
</dbReference>
<comment type="caution">
    <text evidence="1">The sequence shown here is derived from an EMBL/GenBank/DDBJ whole genome shotgun (WGS) entry which is preliminary data.</text>
</comment>
<dbReference type="InterPro" id="IPR022385">
    <property type="entry name" value="Rhs_assc_core"/>
</dbReference>
<dbReference type="Gene3D" id="2.180.10.10">
    <property type="entry name" value="RHS repeat-associated core"/>
    <property type="match status" value="1"/>
</dbReference>
<dbReference type="AlphaFoldDB" id="A0A508B090"/>